<dbReference type="EMBL" id="AATS01000011">
    <property type="protein sequence ID" value="EAU54158.1"/>
    <property type="molecule type" value="Genomic_DNA"/>
</dbReference>
<dbReference type="HOGENOM" id="CLU_3422952_0_0_0"/>
<keyword evidence="2" id="KW-1185">Reference proteome</keyword>
<sequence length="23" mass="2417">MDTETAVVRLLVDSDAVIVIAGE</sequence>
<accession>Q0EY68</accession>
<comment type="caution">
    <text evidence="1">The sequence shown here is derived from an EMBL/GenBank/DDBJ whole genome shotgun (WGS) entry which is preliminary data.</text>
</comment>
<organism evidence="1 2">
    <name type="scientific">Mariprofundus ferrooxydans PV-1</name>
    <dbReference type="NCBI Taxonomy" id="314345"/>
    <lineage>
        <taxon>Bacteria</taxon>
        <taxon>Pseudomonadati</taxon>
        <taxon>Pseudomonadota</taxon>
        <taxon>Candidatius Mariprofundia</taxon>
        <taxon>Mariprofundales</taxon>
        <taxon>Mariprofundaceae</taxon>
        <taxon>Mariprofundus</taxon>
    </lineage>
</organism>
<dbReference type="AlphaFoldDB" id="Q0EY68"/>
<name>Q0EY68_9PROT</name>
<dbReference type="InParanoid" id="Q0EY68"/>
<evidence type="ECO:0000313" key="2">
    <source>
        <dbReference type="Proteomes" id="UP000005297"/>
    </source>
</evidence>
<evidence type="ECO:0000313" key="1">
    <source>
        <dbReference type="EMBL" id="EAU54158.1"/>
    </source>
</evidence>
<dbReference type="Proteomes" id="UP000005297">
    <property type="component" value="Unassembled WGS sequence"/>
</dbReference>
<gene>
    <name evidence="1" type="ORF">SPV1_05337</name>
</gene>
<reference evidence="1 2" key="1">
    <citation type="submission" date="2006-09" db="EMBL/GenBank/DDBJ databases">
        <authorList>
            <person name="Emerson D."/>
            <person name="Ferriera S."/>
            <person name="Johnson J."/>
            <person name="Kravitz S."/>
            <person name="Halpern A."/>
            <person name="Remington K."/>
            <person name="Beeson K."/>
            <person name="Tran B."/>
            <person name="Rogers Y.-H."/>
            <person name="Friedman R."/>
            <person name="Venter J.C."/>
        </authorList>
    </citation>
    <scope>NUCLEOTIDE SEQUENCE [LARGE SCALE GENOMIC DNA]</scope>
    <source>
        <strain evidence="1 2">PV-1</strain>
    </source>
</reference>
<protein>
    <submittedName>
        <fullName evidence="1">Uncharacterized protein</fullName>
    </submittedName>
</protein>
<proteinExistence type="predicted"/>